<dbReference type="AlphaFoldDB" id="A0A2V4BAS6"/>
<gene>
    <name evidence="1" type="ORF">BAY60_01740</name>
</gene>
<organism evidence="1 2">
    <name type="scientific">Prauserella muralis</name>
    <dbReference type="NCBI Taxonomy" id="588067"/>
    <lineage>
        <taxon>Bacteria</taxon>
        <taxon>Bacillati</taxon>
        <taxon>Actinomycetota</taxon>
        <taxon>Actinomycetes</taxon>
        <taxon>Pseudonocardiales</taxon>
        <taxon>Pseudonocardiaceae</taxon>
        <taxon>Prauserella</taxon>
    </lineage>
</organism>
<accession>A0A2V4BAS6</accession>
<sequence length="277" mass="30489">MTVDRSLRDARHTRVDLDTLGGSIARVAGLQRRVELTTGLAGGGWQRCSDLLAQPRRLGEWRARLARWLRQEYGDADARTTASYVMSWYLRVPAHVGALLLHHERRVPSLRPEELAVRTAGRGRPEPDGIAVLGGSFYCLPFDPGATRPEATVVADERALAAVLRARFTAHAARFVRAYAPISPLGTRMLWAGATDALDACLWWAGLDGGDEGAGVADAALVLQSRFPPLTSASTLRMETGEDDRRVWARRRESCCFTYLLPGRTECDACPRRSPKP</sequence>
<dbReference type="Proteomes" id="UP000249915">
    <property type="component" value="Unassembled WGS sequence"/>
</dbReference>
<dbReference type="Pfam" id="PF11575">
    <property type="entry name" value="FhuF_C"/>
    <property type="match status" value="1"/>
</dbReference>
<protein>
    <submittedName>
        <fullName evidence="1">Iron-sulfur protein</fullName>
    </submittedName>
</protein>
<comment type="caution">
    <text evidence="1">The sequence shown here is derived from an EMBL/GenBank/DDBJ whole genome shotgun (WGS) entry which is preliminary data.</text>
</comment>
<dbReference type="GO" id="GO:0051537">
    <property type="term" value="F:2 iron, 2 sulfur cluster binding"/>
    <property type="evidence" value="ECO:0007669"/>
    <property type="project" value="InterPro"/>
</dbReference>
<evidence type="ECO:0000313" key="1">
    <source>
        <dbReference type="EMBL" id="PXY31159.1"/>
    </source>
</evidence>
<evidence type="ECO:0000313" key="2">
    <source>
        <dbReference type="Proteomes" id="UP000249915"/>
    </source>
</evidence>
<dbReference type="RefSeq" id="WP_425466436.1">
    <property type="nucleotide sequence ID" value="NZ_MASW01000001.1"/>
</dbReference>
<dbReference type="EMBL" id="MASW01000001">
    <property type="protein sequence ID" value="PXY31159.1"/>
    <property type="molecule type" value="Genomic_DNA"/>
</dbReference>
<name>A0A2V4BAS6_9PSEU</name>
<keyword evidence="2" id="KW-1185">Reference proteome</keyword>
<reference evidence="1 2" key="1">
    <citation type="submission" date="2016-07" db="EMBL/GenBank/DDBJ databases">
        <title>Draft genome sequence of Prauserella muralis DSM 45305, isolated from a mould-covered wall in an indoor environment.</title>
        <authorList>
            <person name="Ruckert C."/>
            <person name="Albersmeier A."/>
            <person name="Jiang C.-L."/>
            <person name="Jiang Y."/>
            <person name="Kalinowski J."/>
            <person name="Schneider O."/>
            <person name="Winkler A."/>
            <person name="Zotchev S.B."/>
        </authorList>
    </citation>
    <scope>NUCLEOTIDE SEQUENCE [LARGE SCALE GENOMIC DNA]</scope>
    <source>
        <strain evidence="1 2">DSM 45305</strain>
    </source>
</reference>
<dbReference type="InterPro" id="IPR024726">
    <property type="entry name" value="FhuF_C"/>
</dbReference>
<proteinExistence type="predicted"/>